<evidence type="ECO:0000256" key="4">
    <source>
        <dbReference type="ARBA" id="ARBA00023186"/>
    </source>
</evidence>
<dbReference type="Pfam" id="PF08547">
    <property type="entry name" value="CIA30"/>
    <property type="match status" value="1"/>
</dbReference>
<evidence type="ECO:0000313" key="7">
    <source>
        <dbReference type="Proteomes" id="UP000008983"/>
    </source>
</evidence>
<dbReference type="SUPFAM" id="SSF49785">
    <property type="entry name" value="Galactose-binding domain-like"/>
    <property type="match status" value="1"/>
</dbReference>
<dbReference type="InterPro" id="IPR013857">
    <property type="entry name" value="NADH-UbQ_OxRdtase-assoc_prot30"/>
</dbReference>
<proteinExistence type="inferred from homology"/>
<comment type="similarity">
    <text evidence="2">Belongs to the CIA30 family.</text>
</comment>
<evidence type="ECO:0000313" key="6">
    <source>
        <dbReference type="EMBL" id="EGR28236.1"/>
    </source>
</evidence>
<dbReference type="GeneID" id="14904317"/>
<keyword evidence="4" id="KW-0143">Chaperone</keyword>
<dbReference type="GO" id="GO:0051082">
    <property type="term" value="F:unfolded protein binding"/>
    <property type="evidence" value="ECO:0007669"/>
    <property type="project" value="TreeGrafter"/>
</dbReference>
<dbReference type="InterPro" id="IPR008979">
    <property type="entry name" value="Galactose-bd-like_sf"/>
</dbReference>
<dbReference type="InParanoid" id="G0R2R4"/>
<dbReference type="GO" id="GO:0032981">
    <property type="term" value="P:mitochondrial respiratory chain complex I assembly"/>
    <property type="evidence" value="ECO:0007669"/>
    <property type="project" value="TreeGrafter"/>
</dbReference>
<comment type="subcellular location">
    <subcellularLocation>
        <location evidence="1">Mitochondrion</location>
    </subcellularLocation>
</comment>
<dbReference type="InterPro" id="IPR039131">
    <property type="entry name" value="NDUFAF1"/>
</dbReference>
<protein>
    <recommendedName>
        <fullName evidence="5">NADH:ubiquinone oxidoreductase intermediate-associated protein 30 domain-containing protein</fullName>
    </recommendedName>
</protein>
<dbReference type="eggNOG" id="ENOG502SY0V">
    <property type="taxonomic scope" value="Eukaryota"/>
</dbReference>
<dbReference type="RefSeq" id="XP_004027581.1">
    <property type="nucleotide sequence ID" value="XM_004027532.1"/>
</dbReference>
<reference evidence="6 7" key="1">
    <citation type="submission" date="2011-07" db="EMBL/GenBank/DDBJ databases">
        <authorList>
            <person name="Coyne R."/>
            <person name="Brami D."/>
            <person name="Johnson J."/>
            <person name="Hostetler J."/>
            <person name="Hannick L."/>
            <person name="Clark T."/>
            <person name="Cassidy-Hanley D."/>
            <person name="Inman J."/>
        </authorList>
    </citation>
    <scope>NUCLEOTIDE SEQUENCE [LARGE SCALE GENOMIC DNA]</scope>
    <source>
        <strain evidence="6 7">G5</strain>
    </source>
</reference>
<dbReference type="PANTHER" id="PTHR13194:SF18">
    <property type="entry name" value="COMPLEX I INTERMEDIATE-ASSOCIATED PROTEIN 30, MITOCHONDRIAL"/>
    <property type="match status" value="1"/>
</dbReference>
<evidence type="ECO:0000256" key="3">
    <source>
        <dbReference type="ARBA" id="ARBA00023128"/>
    </source>
</evidence>
<evidence type="ECO:0000256" key="1">
    <source>
        <dbReference type="ARBA" id="ARBA00004173"/>
    </source>
</evidence>
<evidence type="ECO:0000256" key="2">
    <source>
        <dbReference type="ARBA" id="ARBA00007884"/>
    </source>
</evidence>
<keyword evidence="7" id="KW-1185">Reference proteome</keyword>
<organism evidence="6 7">
    <name type="scientific">Ichthyophthirius multifiliis</name>
    <name type="common">White spot disease agent</name>
    <name type="synonym">Ich</name>
    <dbReference type="NCBI Taxonomy" id="5932"/>
    <lineage>
        <taxon>Eukaryota</taxon>
        <taxon>Sar</taxon>
        <taxon>Alveolata</taxon>
        <taxon>Ciliophora</taxon>
        <taxon>Intramacronucleata</taxon>
        <taxon>Oligohymenophorea</taxon>
        <taxon>Hymenostomatida</taxon>
        <taxon>Ophryoglenina</taxon>
        <taxon>Ichthyophthirius</taxon>
    </lineage>
</organism>
<keyword evidence="3" id="KW-0496">Mitochondrion</keyword>
<dbReference type="OMA" id="CEKGNEQ"/>
<accession>G0R2R4</accession>
<dbReference type="EMBL" id="GL984280">
    <property type="protein sequence ID" value="EGR28236.1"/>
    <property type="molecule type" value="Genomic_DNA"/>
</dbReference>
<dbReference type="Proteomes" id="UP000008983">
    <property type="component" value="Unassembled WGS sequence"/>
</dbReference>
<dbReference type="OrthoDB" id="42561at2759"/>
<evidence type="ECO:0000259" key="5">
    <source>
        <dbReference type="Pfam" id="PF08547"/>
    </source>
</evidence>
<sequence length="316" mass="38253">MKHFQDYSDLALLFYRTKSFFYQFTVSLKIRYKGLQKMMDTQSNINDELREQVKAKDLITSFYKFNSPQLLFDWQVQTDKEIGGESKGALFYNEKESCVTVIGKTINERNDLLRQRMYVALQCLCLLRTNLQDYNGIRLRIQTNGNLYKVVLTCNTNYENIHDCYAFIVDKTNQWQTLEIPFSRFLIEKLKGYENNKFMEHIIEDQQKFIIYGLSVILESEKEEECFFQLKDIEFIYKFEFNELIKYYQRPFFFQQPQNYQEINYINLGQIILEKKVEQQINYPSVNEYLNQKENQQFQSIDFFCFFNEKSSYIFH</sequence>
<feature type="domain" description="NADH:ubiquinone oxidoreductase intermediate-associated protein 30" evidence="5">
    <location>
        <begin position="64"/>
        <end position="187"/>
    </location>
</feature>
<dbReference type="GO" id="GO:0006120">
    <property type="term" value="P:mitochondrial electron transport, NADH to ubiquinone"/>
    <property type="evidence" value="ECO:0007669"/>
    <property type="project" value="TreeGrafter"/>
</dbReference>
<dbReference type="PANTHER" id="PTHR13194">
    <property type="entry name" value="COMPLEX I INTERMEDIATE-ASSOCIATED PROTEIN 30"/>
    <property type="match status" value="1"/>
</dbReference>
<dbReference type="GO" id="GO:0005739">
    <property type="term" value="C:mitochondrion"/>
    <property type="evidence" value="ECO:0007669"/>
    <property type="project" value="UniProtKB-SubCell"/>
</dbReference>
<gene>
    <name evidence="6" type="ORF">IMG5_180760</name>
</gene>
<dbReference type="AlphaFoldDB" id="G0R2R4"/>
<name>G0R2R4_ICHMU</name>